<dbReference type="AlphaFoldDB" id="A0A2T6B897"/>
<protein>
    <submittedName>
        <fullName evidence="1">Uncharacterized protein</fullName>
    </submittedName>
</protein>
<comment type="caution">
    <text evidence="1">The sequence shown here is derived from an EMBL/GenBank/DDBJ whole genome shotgun (WGS) entry which is preliminary data.</text>
</comment>
<evidence type="ECO:0000313" key="2">
    <source>
        <dbReference type="Proteomes" id="UP000244224"/>
    </source>
</evidence>
<reference evidence="1 2" key="1">
    <citation type="submission" date="2018-04" db="EMBL/GenBank/DDBJ databases">
        <title>Genomic Encyclopedia of Archaeal and Bacterial Type Strains, Phase II (KMG-II): from individual species to whole genera.</title>
        <authorList>
            <person name="Goeker M."/>
        </authorList>
    </citation>
    <scope>NUCLEOTIDE SEQUENCE [LARGE SCALE GENOMIC DNA]</scope>
    <source>
        <strain evidence="1 2">DSM 21823</strain>
    </source>
</reference>
<dbReference type="EMBL" id="QBKP01000002">
    <property type="protein sequence ID" value="PTX52252.1"/>
    <property type="molecule type" value="Genomic_DNA"/>
</dbReference>
<organism evidence="1 2">
    <name type="scientific">Gemmobacter caeni</name>
    <dbReference type="NCBI Taxonomy" id="589035"/>
    <lineage>
        <taxon>Bacteria</taxon>
        <taxon>Pseudomonadati</taxon>
        <taxon>Pseudomonadota</taxon>
        <taxon>Alphaproteobacteria</taxon>
        <taxon>Rhodobacterales</taxon>
        <taxon>Paracoccaceae</taxon>
        <taxon>Gemmobacter</taxon>
    </lineage>
</organism>
<proteinExistence type="predicted"/>
<accession>A0A2T6B897</accession>
<keyword evidence="2" id="KW-1185">Reference proteome</keyword>
<name>A0A2T6B897_9RHOB</name>
<gene>
    <name evidence="1" type="ORF">C8N34_10230</name>
</gene>
<dbReference type="Proteomes" id="UP000244224">
    <property type="component" value="Unassembled WGS sequence"/>
</dbReference>
<sequence length="181" mass="19864">MEDVNEETSRGDLLAHIAALERRLECDRVYVLDETLPRTPENPMQTRERRLSPEERVEMIRSQSDGIGCRDLTIALLEEGHLDPGALPLRKPAARLLRDLIEAAKGVGYADGFRAARDTVASSRALADGVEINLPKGQLVDLLDASLTRFGPEAAEKGALLDRVTGAVDRSLSRPDRGRAE</sequence>
<evidence type="ECO:0000313" key="1">
    <source>
        <dbReference type="EMBL" id="PTX52252.1"/>
    </source>
</evidence>